<dbReference type="Gene3D" id="2.30.30.700">
    <property type="entry name" value="SLA1 homology domain 1"/>
    <property type="match status" value="1"/>
</dbReference>
<organism evidence="2 3">
    <name type="scientific">Posidoniimonas polymericola</name>
    <dbReference type="NCBI Taxonomy" id="2528002"/>
    <lineage>
        <taxon>Bacteria</taxon>
        <taxon>Pseudomonadati</taxon>
        <taxon>Planctomycetota</taxon>
        <taxon>Planctomycetia</taxon>
        <taxon>Pirellulales</taxon>
        <taxon>Lacipirellulaceae</taxon>
        <taxon>Posidoniimonas</taxon>
    </lineage>
</organism>
<evidence type="ECO:0000313" key="2">
    <source>
        <dbReference type="EMBL" id="TWT85384.1"/>
    </source>
</evidence>
<evidence type="ECO:0000259" key="1">
    <source>
        <dbReference type="Pfam" id="PF03983"/>
    </source>
</evidence>
<dbReference type="RefSeq" id="WP_197527569.1">
    <property type="nucleotide sequence ID" value="NZ_SJPO01000001.1"/>
</dbReference>
<dbReference type="GO" id="GO:0030674">
    <property type="term" value="F:protein-macromolecule adaptor activity"/>
    <property type="evidence" value="ECO:0007669"/>
    <property type="project" value="InterPro"/>
</dbReference>
<comment type="caution">
    <text evidence="2">The sequence shown here is derived from an EMBL/GenBank/DDBJ whole genome shotgun (WGS) entry which is preliminary data.</text>
</comment>
<dbReference type="AlphaFoldDB" id="A0A5C5ZDG5"/>
<keyword evidence="3" id="KW-1185">Reference proteome</keyword>
<feature type="domain" description="SLA1 homology" evidence="1">
    <location>
        <begin position="465"/>
        <end position="520"/>
    </location>
</feature>
<evidence type="ECO:0000313" key="3">
    <source>
        <dbReference type="Proteomes" id="UP000318478"/>
    </source>
</evidence>
<dbReference type="Proteomes" id="UP000318478">
    <property type="component" value="Unassembled WGS sequence"/>
</dbReference>
<dbReference type="Pfam" id="PF03983">
    <property type="entry name" value="SHD1"/>
    <property type="match status" value="1"/>
</dbReference>
<sequence length="530" mass="58180">MLAAHATAADQTLLVAPDDAPRYQLGGVRVEPGRFGRDEIVIGYTRTREGDVGVSLAGRSKEGAISIMGISPRRDEVSGEFRLNQMFGGRGGALDYEFYLVSSASWAGENFGQCLVSNTVSIGSPGGSVRTRQWTAEERAAYEKHQLGKEPPASLPSGYQAVERGTTLVPGMPIKVGYYGDWKDAEYINDVNEVLVNFRFHDERLLNQKTRTGWVAVDPEVLKQTRQNLSQFAPSVSVLPGGRVPLEEGMAPLPKGTELLVGTPLYYARGNEWREAYVLNADSSGVKVRYEGLSSAFDRQNDWSEYAIRKETLTRLSEPGAAEEFAANIPSERKSSSDAFPSGESVRAGVARAAAKRFKEYKVSIDVPERAQFVPDDLTIEEGTPLAGCWARKWNPITAISENDDGTVNVHWDDYSDAWDCSMSRDQLIIQDKTVRKLRRKYGEKSGPASSGRVSEVVSASELTKTLRTWADASGQHKIEARFVSRTADKVTIKTDAGREISLAIDKLSEVDQELLSKVKPAAAVANPFE</sequence>
<proteinExistence type="predicted"/>
<dbReference type="GO" id="GO:0042802">
    <property type="term" value="F:identical protein binding"/>
    <property type="evidence" value="ECO:0007669"/>
    <property type="project" value="InterPro"/>
</dbReference>
<dbReference type="InterPro" id="IPR007131">
    <property type="entry name" value="SHD1"/>
</dbReference>
<reference evidence="2 3" key="1">
    <citation type="submission" date="2019-02" db="EMBL/GenBank/DDBJ databases">
        <title>Deep-cultivation of Planctomycetes and their phenomic and genomic characterization uncovers novel biology.</title>
        <authorList>
            <person name="Wiegand S."/>
            <person name="Jogler M."/>
            <person name="Boedeker C."/>
            <person name="Pinto D."/>
            <person name="Vollmers J."/>
            <person name="Rivas-Marin E."/>
            <person name="Kohn T."/>
            <person name="Peeters S.H."/>
            <person name="Heuer A."/>
            <person name="Rast P."/>
            <person name="Oberbeckmann S."/>
            <person name="Bunk B."/>
            <person name="Jeske O."/>
            <person name="Meyerdierks A."/>
            <person name="Storesund J.E."/>
            <person name="Kallscheuer N."/>
            <person name="Luecker S."/>
            <person name="Lage O.M."/>
            <person name="Pohl T."/>
            <person name="Merkel B.J."/>
            <person name="Hornburger P."/>
            <person name="Mueller R.-W."/>
            <person name="Bruemmer F."/>
            <person name="Labrenz M."/>
            <person name="Spormann A.M."/>
            <person name="Op Den Camp H."/>
            <person name="Overmann J."/>
            <person name="Amann R."/>
            <person name="Jetten M.S.M."/>
            <person name="Mascher T."/>
            <person name="Medema M.H."/>
            <person name="Devos D.P."/>
            <person name="Kaster A.-K."/>
            <person name="Ovreas L."/>
            <person name="Rohde M."/>
            <person name="Galperin M.Y."/>
            <person name="Jogler C."/>
        </authorList>
    </citation>
    <scope>NUCLEOTIDE SEQUENCE [LARGE SCALE GENOMIC DNA]</scope>
    <source>
        <strain evidence="2 3">Pla123a</strain>
    </source>
</reference>
<accession>A0A5C5ZDG5</accession>
<dbReference type="GO" id="GO:0043130">
    <property type="term" value="F:ubiquitin binding"/>
    <property type="evidence" value="ECO:0007669"/>
    <property type="project" value="InterPro"/>
</dbReference>
<dbReference type="GO" id="GO:0008092">
    <property type="term" value="F:cytoskeletal protein binding"/>
    <property type="evidence" value="ECO:0007669"/>
    <property type="project" value="InterPro"/>
</dbReference>
<name>A0A5C5ZDG5_9BACT</name>
<protein>
    <recommendedName>
        <fullName evidence="1">SLA1 homology domain-containing protein</fullName>
    </recommendedName>
</protein>
<gene>
    <name evidence="2" type="ORF">Pla123a_01910</name>
</gene>
<dbReference type="EMBL" id="SJPO01000001">
    <property type="protein sequence ID" value="TWT85384.1"/>
    <property type="molecule type" value="Genomic_DNA"/>
</dbReference>